<dbReference type="FunFam" id="1.20.990.10:FF:000007">
    <property type="entry name" value="Methionine synthase reductase"/>
    <property type="match status" value="1"/>
</dbReference>
<dbReference type="GO" id="GO:0050660">
    <property type="term" value="F:flavin adenine dinucleotide binding"/>
    <property type="evidence" value="ECO:0007669"/>
    <property type="project" value="TreeGrafter"/>
</dbReference>
<dbReference type="VEuPathDB" id="VectorBase:CQUJHB016901"/>
<evidence type="ECO:0000256" key="2">
    <source>
        <dbReference type="ARBA" id="ARBA00022630"/>
    </source>
</evidence>
<dbReference type="VEuPathDB" id="VectorBase:CPIJ006044"/>
<dbReference type="EMBL" id="DS231918">
    <property type="protein sequence ID" value="EDS26242.1"/>
    <property type="molecule type" value="Genomic_DNA"/>
</dbReference>
<evidence type="ECO:0000256" key="3">
    <source>
        <dbReference type="ARBA" id="ARBA00022827"/>
    </source>
</evidence>
<comment type="cofactor">
    <cofactor evidence="1">
        <name>FAD</name>
        <dbReference type="ChEBI" id="CHEBI:57692"/>
    </cofactor>
</comment>
<dbReference type="SUPFAM" id="SSF52343">
    <property type="entry name" value="Ferredoxin reductase-like, C-terminal NADP-linked domain"/>
    <property type="match status" value="1"/>
</dbReference>
<evidence type="ECO:0000256" key="6">
    <source>
        <dbReference type="ARBA" id="ARBA00040659"/>
    </source>
</evidence>
<name>B0WFH4_CULQU</name>
<dbReference type="PRINTS" id="PR00371">
    <property type="entry name" value="FPNCR"/>
</dbReference>
<dbReference type="GO" id="GO:0030586">
    <property type="term" value="F:[methionine synthase] reductase (NADPH) activity"/>
    <property type="evidence" value="ECO:0007669"/>
    <property type="project" value="UniProtKB-EC"/>
</dbReference>
<dbReference type="PANTHER" id="PTHR19384:SF84">
    <property type="entry name" value="METHIONINE SYNTHASE REDUCTASE"/>
    <property type="match status" value="1"/>
</dbReference>
<keyword evidence="4" id="KW-0560">Oxidoreductase</keyword>
<dbReference type="KEGG" id="cqu:CpipJ_CPIJ006044"/>
<dbReference type="InterPro" id="IPR039261">
    <property type="entry name" value="FNR_nucleotide-bd"/>
</dbReference>
<evidence type="ECO:0000313" key="10">
    <source>
        <dbReference type="EnsemblMetazoa" id="CPIJ006044-PA"/>
    </source>
</evidence>
<dbReference type="InParanoid" id="B0WFH4"/>
<dbReference type="InterPro" id="IPR003097">
    <property type="entry name" value="CysJ-like_FAD-binding"/>
</dbReference>
<dbReference type="GO" id="GO:0050667">
    <property type="term" value="P:homocysteine metabolic process"/>
    <property type="evidence" value="ECO:0007669"/>
    <property type="project" value="TreeGrafter"/>
</dbReference>
<dbReference type="Gene3D" id="3.40.50.80">
    <property type="entry name" value="Nucleotide-binding domain of ferredoxin-NADP reductase (FNR) module"/>
    <property type="match status" value="1"/>
</dbReference>
<feature type="domain" description="Sulfite reductase [NADPH] flavoprotein alpha-component-like FAD-binding" evidence="8">
    <location>
        <begin position="82"/>
        <end position="241"/>
    </location>
</feature>
<dbReference type="OMA" id="WLYVGAK"/>
<evidence type="ECO:0000259" key="8">
    <source>
        <dbReference type="Pfam" id="PF00667"/>
    </source>
</evidence>
<dbReference type="Gene3D" id="2.40.30.10">
    <property type="entry name" value="Translation factors"/>
    <property type="match status" value="1"/>
</dbReference>
<dbReference type="PANTHER" id="PTHR19384">
    <property type="entry name" value="NITRIC OXIDE SYNTHASE-RELATED"/>
    <property type="match status" value="1"/>
</dbReference>
<evidence type="ECO:0000313" key="9">
    <source>
        <dbReference type="EMBL" id="EDS26242.1"/>
    </source>
</evidence>
<dbReference type="Pfam" id="PF00667">
    <property type="entry name" value="FAD_binding_1"/>
    <property type="match status" value="1"/>
</dbReference>
<dbReference type="GO" id="GO:0010181">
    <property type="term" value="F:FMN binding"/>
    <property type="evidence" value="ECO:0007669"/>
    <property type="project" value="TreeGrafter"/>
</dbReference>
<gene>
    <name evidence="10" type="primary">6037560</name>
    <name evidence="9" type="ORF">CpipJ_CPIJ006044</name>
</gene>
<proteinExistence type="predicted"/>
<dbReference type="InterPro" id="IPR023173">
    <property type="entry name" value="NADPH_Cyt_P450_Rdtase_alpha"/>
</dbReference>
<dbReference type="Proteomes" id="UP000002320">
    <property type="component" value="Unassembled WGS sequence"/>
</dbReference>
<dbReference type="OrthoDB" id="1856718at2759"/>
<evidence type="ECO:0000256" key="5">
    <source>
        <dbReference type="ARBA" id="ARBA00039088"/>
    </source>
</evidence>
<dbReference type="eggNOG" id="KOG1158">
    <property type="taxonomic scope" value="Eukaryota"/>
</dbReference>
<keyword evidence="3" id="KW-0274">FAD</keyword>
<dbReference type="GO" id="GO:0005829">
    <property type="term" value="C:cytosol"/>
    <property type="evidence" value="ECO:0007669"/>
    <property type="project" value="TreeGrafter"/>
</dbReference>
<evidence type="ECO:0000256" key="1">
    <source>
        <dbReference type="ARBA" id="ARBA00001974"/>
    </source>
</evidence>
<reference evidence="9" key="1">
    <citation type="submission" date="2007-03" db="EMBL/GenBank/DDBJ databases">
        <title>Annotation of Culex pipiens quinquefasciatus.</title>
        <authorList>
            <consortium name="The Broad Institute Genome Sequencing Platform"/>
            <person name="Atkinson P.W."/>
            <person name="Hemingway J."/>
            <person name="Christensen B.M."/>
            <person name="Higgs S."/>
            <person name="Kodira C."/>
            <person name="Hannick L."/>
            <person name="Megy K."/>
            <person name="O'Leary S."/>
            <person name="Pearson M."/>
            <person name="Haas B.J."/>
            <person name="Mauceli E."/>
            <person name="Wortman J.R."/>
            <person name="Lee N.H."/>
            <person name="Guigo R."/>
            <person name="Stanke M."/>
            <person name="Alvarado L."/>
            <person name="Amedeo P."/>
            <person name="Antoine C.H."/>
            <person name="Arensburger P."/>
            <person name="Bidwell S.L."/>
            <person name="Crawford M."/>
            <person name="Camaro F."/>
            <person name="Devon K."/>
            <person name="Engels R."/>
            <person name="Hammond M."/>
            <person name="Howarth C."/>
            <person name="Koehrsen M."/>
            <person name="Lawson D."/>
            <person name="Montgomery P."/>
            <person name="Nene V."/>
            <person name="Nusbaum C."/>
            <person name="Puiu D."/>
            <person name="Romero-Severson J."/>
            <person name="Severson D.W."/>
            <person name="Shumway M."/>
            <person name="Sisk P."/>
            <person name="Stolte C."/>
            <person name="Zeng Q."/>
            <person name="Eisenstadt E."/>
            <person name="Fraser-Liggett C."/>
            <person name="Strausberg R."/>
            <person name="Galagan J."/>
            <person name="Birren B."/>
            <person name="Collins F.H."/>
        </authorList>
    </citation>
    <scope>NUCLEOTIDE SEQUENCE [LARGE SCALE GENOMIC DNA]</scope>
    <source>
        <strain evidence="9">JHB</strain>
    </source>
</reference>
<dbReference type="STRING" id="7176.B0WFH4"/>
<keyword evidence="11" id="KW-1185">Reference proteome</keyword>
<dbReference type="SUPFAM" id="SSF63380">
    <property type="entry name" value="Riboflavin synthase domain-like"/>
    <property type="match status" value="1"/>
</dbReference>
<evidence type="ECO:0000256" key="4">
    <source>
        <dbReference type="ARBA" id="ARBA00023002"/>
    </source>
</evidence>
<dbReference type="AlphaFoldDB" id="B0WFH4"/>
<dbReference type="InterPro" id="IPR001433">
    <property type="entry name" value="OxRdtase_FAD/NAD-bd"/>
</dbReference>
<reference evidence="10" key="2">
    <citation type="submission" date="2021-02" db="UniProtKB">
        <authorList>
            <consortium name="EnsemblMetazoa"/>
        </authorList>
    </citation>
    <scope>IDENTIFICATION</scope>
    <source>
        <strain evidence="10">JHB</strain>
    </source>
</reference>
<dbReference type="HOGENOM" id="CLU_001570_17_0_1"/>
<accession>B0WFH4</accession>
<dbReference type="InterPro" id="IPR001709">
    <property type="entry name" value="Flavoprot_Pyr_Nucl_cyt_Rdtase"/>
</dbReference>
<dbReference type="EC" id="1.16.1.8" evidence="5"/>
<keyword evidence="2" id="KW-0285">Flavoprotein</keyword>
<protein>
    <recommendedName>
        <fullName evidence="6">Methionine synthase reductase</fullName>
        <ecNumber evidence="5">1.16.1.8</ecNumber>
    </recommendedName>
</protein>
<organism>
    <name type="scientific">Culex quinquefasciatus</name>
    <name type="common">Southern house mosquito</name>
    <name type="synonym">Culex pungens</name>
    <dbReference type="NCBI Taxonomy" id="7176"/>
    <lineage>
        <taxon>Eukaryota</taxon>
        <taxon>Metazoa</taxon>
        <taxon>Ecdysozoa</taxon>
        <taxon>Arthropoda</taxon>
        <taxon>Hexapoda</taxon>
        <taxon>Insecta</taxon>
        <taxon>Pterygota</taxon>
        <taxon>Neoptera</taxon>
        <taxon>Endopterygota</taxon>
        <taxon>Diptera</taxon>
        <taxon>Nematocera</taxon>
        <taxon>Culicoidea</taxon>
        <taxon>Culicidae</taxon>
        <taxon>Culicinae</taxon>
        <taxon>Culicini</taxon>
        <taxon>Culex</taxon>
        <taxon>Culex</taxon>
    </lineage>
</organism>
<dbReference type="InterPro" id="IPR017938">
    <property type="entry name" value="Riboflavin_synthase-like_b-brl"/>
</dbReference>
<feature type="domain" description="Oxidoreductase FAD/NAD(P)-binding" evidence="7">
    <location>
        <begin position="301"/>
        <end position="411"/>
    </location>
</feature>
<dbReference type="Gene3D" id="1.20.990.10">
    <property type="entry name" value="NADPH-cytochrome p450 Reductase, Chain A, domain 3"/>
    <property type="match status" value="1"/>
</dbReference>
<evidence type="ECO:0000259" key="7">
    <source>
        <dbReference type="Pfam" id="PF00175"/>
    </source>
</evidence>
<evidence type="ECO:0000313" key="11">
    <source>
        <dbReference type="Proteomes" id="UP000002320"/>
    </source>
</evidence>
<dbReference type="GO" id="GO:0009086">
    <property type="term" value="P:methionine biosynthetic process"/>
    <property type="evidence" value="ECO:0007669"/>
    <property type="project" value="TreeGrafter"/>
</dbReference>
<dbReference type="Pfam" id="PF00175">
    <property type="entry name" value="NAD_binding_1"/>
    <property type="match status" value="1"/>
</dbReference>
<dbReference type="EnsemblMetazoa" id="CPIJ006044-RA">
    <property type="protein sequence ID" value="CPIJ006044-PA"/>
    <property type="gene ID" value="CPIJ006044"/>
</dbReference>
<sequence length="454" mass="52300">MDYIEQYKNTPLTLPKLPAHYIETIRSENGQVMQDHLQSNSKQPFGTGPVHKTSIIGYKVLAEGEGVKTVYEMTIKEPPNMEEFCPGDTIGILTQNLPSDVAFVLDRLHLAEIADCCFEVKLAKPVKKKNPEIPPYIPKFITPRRLLTECIDFRIIPRKVRFVTLQVLANYTSDPCEKRLLEILASKEGSSFYSEFIVRNEMTFLHLLKILSSCRPSLAMLIEHFPRLLARPYSIANCSQSGFLRVIFAMLNEGKVGITTTMLENKLLYAGRFDRHVYLYLRQIKPAFQYREEDLEKNIIMIGPGTGVAPYLGFLEYRKRAKQSNKKVKLGTALLLTSCRHRDRNNLFEEEIKQYVQQGLLDNVYEAFSRDPDSRYKVVQDIIEDKKEELIKLLQEDNTKLYLCGEGRTMLPRIQDTIATCMSKIKGTPKVEADALMGEYKKLGKYLYYSMIRY</sequence>